<dbReference type="OrthoDB" id="9762027at2"/>
<dbReference type="SUPFAM" id="SSF63411">
    <property type="entry name" value="LuxS/MPP-like metallohydrolase"/>
    <property type="match status" value="4"/>
</dbReference>
<dbReference type="EMBL" id="WNWM01000002">
    <property type="protein sequence ID" value="MUI11323.1"/>
    <property type="molecule type" value="Genomic_DNA"/>
</dbReference>
<gene>
    <name evidence="2" type="ORF">GJV26_02290</name>
</gene>
<comment type="caution">
    <text evidence="2">The sequence shown here is derived from an EMBL/GenBank/DDBJ whole genome shotgun (WGS) entry which is preliminary data.</text>
</comment>
<proteinExistence type="predicted"/>
<evidence type="ECO:0000313" key="3">
    <source>
        <dbReference type="Proteomes" id="UP000431684"/>
    </source>
</evidence>
<dbReference type="Pfam" id="PF00675">
    <property type="entry name" value="Peptidase_M16"/>
    <property type="match status" value="1"/>
</dbReference>
<feature type="domain" description="Peptidase M16C associated" evidence="1">
    <location>
        <begin position="450"/>
        <end position="693"/>
    </location>
</feature>
<dbReference type="SMART" id="SM01264">
    <property type="entry name" value="M16C_associated"/>
    <property type="match status" value="1"/>
</dbReference>
<dbReference type="Gene3D" id="3.30.830.10">
    <property type="entry name" value="Metalloenzyme, LuxS/M16 peptidase-like"/>
    <property type="match status" value="4"/>
</dbReference>
<sequence length="977" mass="104693">MPTFEKRHSHAIPSLRSTIEVYVEPLSGAQHIHVANEHSELAFLVAFPTVPDTSDGRAHILEHLSLAGSKRYPVRDPFFAMMRRSTAPFMNAMTYADRTVYPYASTDRNDFFNLLDVYLDATFFPRLDYLNFLQEGWRHTLADGQLGYQGVVFNEMKGAFSDPMRAMYGGITAALLRGTTYEFVSGGDPLAIPDLTHRMLKDFHATHYHPSQAVFMTAGPIAATEIQERIAQRVLAEIPGVLPRLQPELADVATPRTAVIRVPAQAGRDDDFGFQLAWVTGESADAAVHYETRLLQAGLLGDASAPLARAMETAGFGRPSRLNGMDPGARQMLFHLGMAGLREEQADSARQLLWQALERTAEEGVPHAMLRAALRDIRFGQRDTSSGGMPNVLQRMLQAVPVVMRGGDVHGAFDSDKALGVLEERIADPAYFRNLVRAMLDNPARLEAAIVPDPGYFDARAALEKERLAGRQAALTEAERARIVADSAALDEQQRRRGDTSVLPRIHPSEVSRVTRTLPVVPAAPGGAFLFPVASNGISQARVQYDISALPPADWPWLQLYCELRQGLGVDGRDYQAASAWRKERVPVFAIGLQPSLGAGKPLALELQFLASGLEEDHAGIAEVLTAYVGSPRFDEYERIGFLAARLARSRLTNLAQAGNRYAALAAEAPLSALRRFEDAVGGATALPFTGEIERLAGTGEGRAVLAARLAQVHAALLGCPVSVLCAGSSGELAALAGAIVLPAPAAAAARSPAAPDDAAPLPDTSLAAPLARPLATPLANAALHAPGQVNHCSAAWAVPGPTHPDAAALSVAAQLMTNQLLHTAIREQGGAYGGHASNSPHAGIFSLASYRDPRLAATYADFAAAIEAMATRDFDTEQLEEAIIGVIKGLDRPLSPFDAVGVAWTEHRRGMDAATRQRFRERVLDCTLAEVRAAVDTWLRTAPASRAAFAGNLAQDLDGLVPVDLAQLAGAVGVAA</sequence>
<name>A0A6I3XB71_9BURK</name>
<dbReference type="PANTHER" id="PTHR43016">
    <property type="entry name" value="PRESEQUENCE PROTEASE"/>
    <property type="match status" value="1"/>
</dbReference>
<dbReference type="InterPro" id="IPR007863">
    <property type="entry name" value="Peptidase_M16_C"/>
</dbReference>
<evidence type="ECO:0000259" key="1">
    <source>
        <dbReference type="SMART" id="SM01264"/>
    </source>
</evidence>
<dbReference type="Pfam" id="PF05193">
    <property type="entry name" value="Peptidase_M16_C"/>
    <property type="match status" value="1"/>
</dbReference>
<accession>A0A6I3XB71</accession>
<dbReference type="AlphaFoldDB" id="A0A6I3XB71"/>
<keyword evidence="3" id="KW-1185">Reference proteome</keyword>
<protein>
    <submittedName>
        <fullName evidence="2">Peptidase M16</fullName>
    </submittedName>
</protein>
<dbReference type="PANTHER" id="PTHR43016:SF13">
    <property type="entry name" value="PRESEQUENCE PROTEASE, MITOCHONDRIAL"/>
    <property type="match status" value="1"/>
</dbReference>
<dbReference type="InterPro" id="IPR011249">
    <property type="entry name" value="Metalloenz_LuxS/M16"/>
</dbReference>
<dbReference type="Pfam" id="PF22516">
    <property type="entry name" value="PreP_C"/>
    <property type="match status" value="1"/>
</dbReference>
<organism evidence="2 3">
    <name type="scientific">Pseudoduganella dura</name>
    <dbReference type="NCBI Taxonomy" id="321982"/>
    <lineage>
        <taxon>Bacteria</taxon>
        <taxon>Pseudomonadati</taxon>
        <taxon>Pseudomonadota</taxon>
        <taxon>Betaproteobacteria</taxon>
        <taxon>Burkholderiales</taxon>
        <taxon>Oxalobacteraceae</taxon>
        <taxon>Telluria group</taxon>
        <taxon>Pseudoduganella</taxon>
    </lineage>
</organism>
<dbReference type="Pfam" id="PF08367">
    <property type="entry name" value="M16C_assoc"/>
    <property type="match status" value="1"/>
</dbReference>
<dbReference type="GO" id="GO:0046872">
    <property type="term" value="F:metal ion binding"/>
    <property type="evidence" value="ECO:0007669"/>
    <property type="project" value="InterPro"/>
</dbReference>
<reference evidence="2 3" key="1">
    <citation type="submission" date="2019-11" db="EMBL/GenBank/DDBJ databases">
        <title>Draft Genome Sequences of Six Type Strains of the Genus Massilia.</title>
        <authorList>
            <person name="Miess H."/>
            <person name="Frediansyah A."/>
            <person name="Goeker M."/>
            <person name="Gross H."/>
        </authorList>
    </citation>
    <scope>NUCLEOTIDE SEQUENCE [LARGE SCALE GENOMIC DNA]</scope>
    <source>
        <strain evidence="2 3">DSM 17513</strain>
    </source>
</reference>
<dbReference type="Proteomes" id="UP000431684">
    <property type="component" value="Unassembled WGS sequence"/>
</dbReference>
<dbReference type="InterPro" id="IPR011765">
    <property type="entry name" value="Pept_M16_N"/>
</dbReference>
<evidence type="ECO:0000313" key="2">
    <source>
        <dbReference type="EMBL" id="MUI11323.1"/>
    </source>
</evidence>
<dbReference type="InterPro" id="IPR013578">
    <property type="entry name" value="Peptidase_M16C_assoc"/>
</dbReference>
<dbReference type="RefSeq" id="WP_155707305.1">
    <property type="nucleotide sequence ID" value="NZ_WNWM01000002.1"/>
</dbReference>
<dbReference type="InterPro" id="IPR055130">
    <property type="entry name" value="PreP_C"/>
</dbReference>
<dbReference type="GO" id="GO:0006508">
    <property type="term" value="P:proteolysis"/>
    <property type="evidence" value="ECO:0007669"/>
    <property type="project" value="InterPro"/>
</dbReference>